<dbReference type="GeneID" id="117356374"/>
<reference evidence="2" key="1">
    <citation type="submission" date="2025-08" db="UniProtKB">
        <authorList>
            <consortium name="RefSeq"/>
        </authorList>
    </citation>
    <scope>IDENTIFICATION</scope>
</reference>
<dbReference type="CTD" id="5350"/>
<dbReference type="AlphaFoldDB" id="A0A6P8Q568"/>
<name>A0A6P8Q568_GEOSA</name>
<protein>
    <submittedName>
        <fullName evidence="2">Cardiac phospholamban isoform X1</fullName>
    </submittedName>
</protein>
<accession>A0A6P8Q568</accession>
<evidence type="ECO:0000313" key="1">
    <source>
        <dbReference type="Proteomes" id="UP000515159"/>
    </source>
</evidence>
<dbReference type="InParanoid" id="A0A6P8Q568"/>
<sequence length="88" mass="10209">MEKQEKRRRIRNIYTQLAREIPKIFSAGVKPVPENLQADCKQDIPRARSTLSCKPTRIVSPDSSFCSLYEHPHFFSEALVFNKVKDTD</sequence>
<dbReference type="KEGG" id="gsh:117356374"/>
<evidence type="ECO:0000313" key="2">
    <source>
        <dbReference type="RefSeq" id="XP_033791399.1"/>
    </source>
</evidence>
<organism evidence="1 2">
    <name type="scientific">Geotrypetes seraphini</name>
    <name type="common">Gaboon caecilian</name>
    <name type="synonym">Caecilia seraphini</name>
    <dbReference type="NCBI Taxonomy" id="260995"/>
    <lineage>
        <taxon>Eukaryota</taxon>
        <taxon>Metazoa</taxon>
        <taxon>Chordata</taxon>
        <taxon>Craniata</taxon>
        <taxon>Vertebrata</taxon>
        <taxon>Euteleostomi</taxon>
        <taxon>Amphibia</taxon>
        <taxon>Gymnophiona</taxon>
        <taxon>Geotrypetes</taxon>
    </lineage>
</organism>
<dbReference type="RefSeq" id="XP_033791399.1">
    <property type="nucleotide sequence ID" value="XM_033935508.1"/>
</dbReference>
<proteinExistence type="predicted"/>
<dbReference type="Proteomes" id="UP000515159">
    <property type="component" value="Chromosome 3"/>
</dbReference>
<gene>
    <name evidence="2" type="primary">PLN</name>
</gene>
<keyword evidence="1" id="KW-1185">Reference proteome</keyword>